<evidence type="ECO:0000256" key="4">
    <source>
        <dbReference type="ARBA" id="ARBA00023315"/>
    </source>
</evidence>
<dbReference type="Pfam" id="PF00583">
    <property type="entry name" value="Acetyltransf_1"/>
    <property type="match status" value="1"/>
</dbReference>
<evidence type="ECO:0000256" key="5">
    <source>
        <dbReference type="ARBA" id="ARBA00049880"/>
    </source>
</evidence>
<dbReference type="PANTHER" id="PTHR36449:SF1">
    <property type="entry name" value="ACETYLTRANSFERASE"/>
    <property type="match status" value="1"/>
</dbReference>
<evidence type="ECO:0000256" key="1">
    <source>
        <dbReference type="ARBA" id="ARBA00022491"/>
    </source>
</evidence>
<sequence>MTAGTRLVIEPLARGHDRAAFSCGVAELDRYIARQAGQDMRRRVARVFVCVPEGSSGILGYYTLSALSIDLGALPPEQARKLPRHPVPCALIGRLAVDLSGRGRGLGRLLLADAIKRAVGAGSSLAIHAMVVDALNEEAKAFYRAFGFTQLQDTPMRLFLPLGGLEW</sequence>
<protein>
    <submittedName>
        <fullName evidence="7">GNAT family N-acetyltransferase</fullName>
        <ecNumber evidence="7">2.3.1.-</ecNumber>
    </submittedName>
</protein>
<dbReference type="EMBL" id="JARGEQ010000027">
    <property type="protein sequence ID" value="MDF1585608.1"/>
    <property type="molecule type" value="Genomic_DNA"/>
</dbReference>
<evidence type="ECO:0000313" key="7">
    <source>
        <dbReference type="EMBL" id="MDF1585608.1"/>
    </source>
</evidence>
<proteinExistence type="predicted"/>
<dbReference type="InterPro" id="IPR016181">
    <property type="entry name" value="Acyl_CoA_acyltransferase"/>
</dbReference>
<dbReference type="PANTHER" id="PTHR36449">
    <property type="entry name" value="ACETYLTRANSFERASE-RELATED"/>
    <property type="match status" value="1"/>
</dbReference>
<dbReference type="Gene3D" id="3.40.630.30">
    <property type="match status" value="1"/>
</dbReference>
<dbReference type="SUPFAM" id="SSF55729">
    <property type="entry name" value="Acyl-CoA N-acyltransferases (Nat)"/>
    <property type="match status" value="1"/>
</dbReference>
<gene>
    <name evidence="7" type="ORF">PZ740_04300</name>
</gene>
<evidence type="ECO:0000259" key="6">
    <source>
        <dbReference type="PROSITE" id="PS51186"/>
    </source>
</evidence>
<keyword evidence="2" id="KW-1277">Toxin-antitoxin system</keyword>
<keyword evidence="3 7" id="KW-0808">Transferase</keyword>
<dbReference type="AlphaFoldDB" id="A0AAP3V0B5"/>
<evidence type="ECO:0000313" key="8">
    <source>
        <dbReference type="Proteomes" id="UP001301140"/>
    </source>
</evidence>
<dbReference type="RefSeq" id="WP_327788028.1">
    <property type="nucleotide sequence ID" value="NZ_JARGEQ010000027.1"/>
</dbReference>
<dbReference type="PROSITE" id="PS51186">
    <property type="entry name" value="GNAT"/>
    <property type="match status" value="1"/>
</dbReference>
<organism evidence="7 8">
    <name type="scientific">Marinimicrococcus flavescens</name>
    <dbReference type="NCBI Taxonomy" id="3031815"/>
    <lineage>
        <taxon>Bacteria</taxon>
        <taxon>Pseudomonadati</taxon>
        <taxon>Pseudomonadota</taxon>
        <taxon>Alphaproteobacteria</taxon>
        <taxon>Geminicoccales</taxon>
        <taxon>Geminicoccaceae</taxon>
        <taxon>Marinimicrococcus</taxon>
    </lineage>
</organism>
<dbReference type="EC" id="2.3.1.-" evidence="7"/>
<evidence type="ECO:0000256" key="3">
    <source>
        <dbReference type="ARBA" id="ARBA00022679"/>
    </source>
</evidence>
<keyword evidence="8" id="KW-1185">Reference proteome</keyword>
<accession>A0AAP3V0B5</accession>
<evidence type="ECO:0000256" key="2">
    <source>
        <dbReference type="ARBA" id="ARBA00022649"/>
    </source>
</evidence>
<comment type="catalytic activity">
    <reaction evidence="5">
        <text>glycyl-tRNA(Gly) + acetyl-CoA = N-acetylglycyl-tRNA(Gly) + CoA + H(+)</text>
        <dbReference type="Rhea" id="RHEA:81867"/>
        <dbReference type="Rhea" id="RHEA-COMP:9683"/>
        <dbReference type="Rhea" id="RHEA-COMP:19766"/>
        <dbReference type="ChEBI" id="CHEBI:15378"/>
        <dbReference type="ChEBI" id="CHEBI:57287"/>
        <dbReference type="ChEBI" id="CHEBI:57288"/>
        <dbReference type="ChEBI" id="CHEBI:78522"/>
        <dbReference type="ChEBI" id="CHEBI:232036"/>
    </reaction>
</comment>
<keyword evidence="4 7" id="KW-0012">Acyltransferase</keyword>
<comment type="caution">
    <text evidence="7">The sequence shown here is derived from an EMBL/GenBank/DDBJ whole genome shotgun (WGS) entry which is preliminary data.</text>
</comment>
<dbReference type="GO" id="GO:0016747">
    <property type="term" value="F:acyltransferase activity, transferring groups other than amino-acyl groups"/>
    <property type="evidence" value="ECO:0007669"/>
    <property type="project" value="InterPro"/>
</dbReference>
<reference evidence="7 8" key="1">
    <citation type="submission" date="2023-03" db="EMBL/GenBank/DDBJ databases">
        <title>YIM 152171 draft genome.</title>
        <authorList>
            <person name="Yang Z."/>
        </authorList>
    </citation>
    <scope>NUCLEOTIDE SEQUENCE [LARGE SCALE GENOMIC DNA]</scope>
    <source>
        <strain evidence="7 8">YIM 152171</strain>
    </source>
</reference>
<feature type="domain" description="N-acetyltransferase" evidence="6">
    <location>
        <begin position="7"/>
        <end position="163"/>
    </location>
</feature>
<keyword evidence="1" id="KW-0678">Repressor</keyword>
<name>A0AAP3V0B5_9PROT</name>
<dbReference type="InterPro" id="IPR000182">
    <property type="entry name" value="GNAT_dom"/>
</dbReference>
<dbReference type="Proteomes" id="UP001301140">
    <property type="component" value="Unassembled WGS sequence"/>
</dbReference>